<name>A0A0Q2V1Z7_VIBFU</name>
<dbReference type="InterPro" id="IPR009468">
    <property type="entry name" value="DUF1090"/>
</dbReference>
<evidence type="ECO:0000313" key="3">
    <source>
        <dbReference type="EMBL" id="KQH86832.1"/>
    </source>
</evidence>
<evidence type="ECO:0008006" key="5">
    <source>
        <dbReference type="Google" id="ProtNLM"/>
    </source>
</evidence>
<accession>A0A0Q2V1Z7</accession>
<evidence type="ECO:0000313" key="4">
    <source>
        <dbReference type="Proteomes" id="UP000051221"/>
    </source>
</evidence>
<organism evidence="3 4">
    <name type="scientific">Vibrio furnissii</name>
    <dbReference type="NCBI Taxonomy" id="29494"/>
    <lineage>
        <taxon>Bacteria</taxon>
        <taxon>Pseudomonadati</taxon>
        <taxon>Pseudomonadota</taxon>
        <taxon>Gammaproteobacteria</taxon>
        <taxon>Vibrionales</taxon>
        <taxon>Vibrionaceae</taxon>
        <taxon>Vibrio</taxon>
    </lineage>
</organism>
<keyword evidence="2" id="KW-0732">Signal</keyword>
<dbReference type="Pfam" id="PF06476">
    <property type="entry name" value="DUF1090"/>
    <property type="match status" value="1"/>
</dbReference>
<comment type="caution">
    <text evidence="3">The sequence shown here is derived from an EMBL/GenBank/DDBJ whole genome shotgun (WGS) entry which is preliminary data.</text>
</comment>
<dbReference type="Proteomes" id="UP000051221">
    <property type="component" value="Unassembled WGS sequence"/>
</dbReference>
<dbReference type="OrthoDB" id="5878835at2"/>
<dbReference type="AlphaFoldDB" id="A0A0Q2V1Z7"/>
<sequence>MIKKSLCVGLLALLPLSHALADEALKGCAAKEHAILEQIESAKKYDNQRKLEGLEEALSQVRQHCTDEGLLRDRQAKVRKQEREVEERIQDLKDAQASGKQDKIKKRMQKLEEAKAELEEAKAELLK</sequence>
<keyword evidence="4" id="KW-1185">Reference proteome</keyword>
<feature type="chain" id="PRO_5006198454" description="DUF1090 domain-containing protein" evidence="2">
    <location>
        <begin position="22"/>
        <end position="127"/>
    </location>
</feature>
<evidence type="ECO:0000256" key="2">
    <source>
        <dbReference type="SAM" id="SignalP"/>
    </source>
</evidence>
<dbReference type="EMBL" id="LKHS01000005">
    <property type="protein sequence ID" value="KQH86832.1"/>
    <property type="molecule type" value="Genomic_DNA"/>
</dbReference>
<reference evidence="3 4" key="1">
    <citation type="submission" date="2015-08" db="EMBL/GenBank/DDBJ databases">
        <title>Antibacterial properties of a collection of Vibrionaceae strains.</title>
        <authorList>
            <person name="Giubergia S."/>
        </authorList>
    </citation>
    <scope>NUCLEOTIDE SEQUENCE [LARGE SCALE GENOMIC DNA]</scope>
    <source>
        <strain evidence="3 4">S0821</strain>
    </source>
</reference>
<proteinExistence type="predicted"/>
<dbReference type="FunCoup" id="A0A0Q2V1Z7">
    <property type="interactions" value="14"/>
</dbReference>
<dbReference type="RefSeq" id="WP_055465734.1">
    <property type="nucleotide sequence ID" value="NZ_CP035694.1"/>
</dbReference>
<dbReference type="InParanoid" id="A0A0Q2V1Z7"/>
<feature type="signal peptide" evidence="2">
    <location>
        <begin position="1"/>
        <end position="21"/>
    </location>
</feature>
<gene>
    <name evidence="3" type="ORF">AMR76_07060</name>
</gene>
<keyword evidence="1" id="KW-0175">Coiled coil</keyword>
<protein>
    <recommendedName>
        <fullName evidence="5">DUF1090 domain-containing protein</fullName>
    </recommendedName>
</protein>
<evidence type="ECO:0000256" key="1">
    <source>
        <dbReference type="SAM" id="Coils"/>
    </source>
</evidence>
<feature type="coiled-coil region" evidence="1">
    <location>
        <begin position="75"/>
        <end position="124"/>
    </location>
</feature>